<dbReference type="GO" id="GO:0046872">
    <property type="term" value="F:metal ion binding"/>
    <property type="evidence" value="ECO:0007669"/>
    <property type="project" value="UniProtKB-KW"/>
</dbReference>
<keyword evidence="5" id="KW-0001">2Fe-2S</keyword>
<dbReference type="Proteomes" id="UP000632828">
    <property type="component" value="Unassembled WGS sequence"/>
</dbReference>
<keyword evidence="16" id="KW-1185">Reference proteome</keyword>
<evidence type="ECO:0000256" key="4">
    <source>
        <dbReference type="ARBA" id="ARBA00022692"/>
    </source>
</evidence>
<dbReference type="Pfam" id="PF01794">
    <property type="entry name" value="Ferric_reduct"/>
    <property type="match status" value="1"/>
</dbReference>
<accession>A0A8J6QPC8</accession>
<feature type="transmembrane region" description="Helical" evidence="13">
    <location>
        <begin position="36"/>
        <end position="60"/>
    </location>
</feature>
<gene>
    <name evidence="15" type="ORF">ICT70_06260</name>
</gene>
<keyword evidence="11" id="KW-0411">Iron-sulfur</keyword>
<feature type="transmembrane region" description="Helical" evidence="13">
    <location>
        <begin position="7"/>
        <end position="30"/>
    </location>
</feature>
<dbReference type="InterPro" id="IPR013130">
    <property type="entry name" value="Fe3_Rdtase_TM_dom"/>
</dbReference>
<feature type="transmembrane region" description="Helical" evidence="13">
    <location>
        <begin position="180"/>
        <end position="198"/>
    </location>
</feature>
<protein>
    <submittedName>
        <fullName evidence="15">Ferredoxin reductase family protein</fullName>
    </submittedName>
</protein>
<reference evidence="15" key="1">
    <citation type="submission" date="2020-09" db="EMBL/GenBank/DDBJ databases">
        <title>Pelobacter alkaliphilus sp. nov., a novel anaerobic arsenate-reducing bacterium from terrestrial mud volcano.</title>
        <authorList>
            <person name="Khomyakova M.A."/>
            <person name="Merkel A.Y."/>
            <person name="Slobodkin A.I."/>
        </authorList>
    </citation>
    <scope>NUCLEOTIDE SEQUENCE</scope>
    <source>
        <strain evidence="15">M08fum</strain>
    </source>
</reference>
<dbReference type="PRINTS" id="PR00410">
    <property type="entry name" value="PHEHYDRXLASE"/>
</dbReference>
<evidence type="ECO:0000256" key="5">
    <source>
        <dbReference type="ARBA" id="ARBA00022714"/>
    </source>
</evidence>
<comment type="caution">
    <text evidence="15">The sequence shown here is derived from an EMBL/GenBank/DDBJ whole genome shotgun (WGS) entry which is preliminary data.</text>
</comment>
<evidence type="ECO:0000313" key="16">
    <source>
        <dbReference type="Proteomes" id="UP000632828"/>
    </source>
</evidence>
<evidence type="ECO:0000256" key="9">
    <source>
        <dbReference type="ARBA" id="ARBA00023002"/>
    </source>
</evidence>
<dbReference type="EMBL" id="JACWUN010000005">
    <property type="protein sequence ID" value="MBD1400268.1"/>
    <property type="molecule type" value="Genomic_DNA"/>
</dbReference>
<keyword evidence="7" id="KW-0274">FAD</keyword>
<keyword evidence="12 13" id="KW-0472">Membrane</keyword>
<keyword evidence="3" id="KW-0285">Flavoprotein</keyword>
<evidence type="ECO:0000256" key="3">
    <source>
        <dbReference type="ARBA" id="ARBA00022630"/>
    </source>
</evidence>
<dbReference type="CDD" id="cd06198">
    <property type="entry name" value="FNR_like_3"/>
    <property type="match status" value="1"/>
</dbReference>
<evidence type="ECO:0000256" key="1">
    <source>
        <dbReference type="ARBA" id="ARBA00001974"/>
    </source>
</evidence>
<dbReference type="GO" id="GO:0016491">
    <property type="term" value="F:oxidoreductase activity"/>
    <property type="evidence" value="ECO:0007669"/>
    <property type="project" value="UniProtKB-KW"/>
</dbReference>
<proteinExistence type="predicted"/>
<evidence type="ECO:0000256" key="12">
    <source>
        <dbReference type="ARBA" id="ARBA00023136"/>
    </source>
</evidence>
<dbReference type="SUPFAM" id="SSF63380">
    <property type="entry name" value="Riboflavin synthase domain-like"/>
    <property type="match status" value="1"/>
</dbReference>
<dbReference type="GO" id="GO:0016020">
    <property type="term" value="C:membrane"/>
    <property type="evidence" value="ECO:0007669"/>
    <property type="project" value="UniProtKB-SubCell"/>
</dbReference>
<evidence type="ECO:0000256" key="10">
    <source>
        <dbReference type="ARBA" id="ARBA00023004"/>
    </source>
</evidence>
<keyword evidence="6" id="KW-0479">Metal-binding</keyword>
<feature type="domain" description="FAD-binding FR-type" evidence="14">
    <location>
        <begin position="203"/>
        <end position="304"/>
    </location>
</feature>
<evidence type="ECO:0000256" key="11">
    <source>
        <dbReference type="ARBA" id="ARBA00023014"/>
    </source>
</evidence>
<dbReference type="PROSITE" id="PS51384">
    <property type="entry name" value="FAD_FR"/>
    <property type="match status" value="1"/>
</dbReference>
<name>A0A8J6QPC8_9BACT</name>
<evidence type="ECO:0000256" key="6">
    <source>
        <dbReference type="ARBA" id="ARBA00022723"/>
    </source>
</evidence>
<comment type="subcellular location">
    <subcellularLocation>
        <location evidence="2">Membrane</location>
        <topology evidence="2">Multi-pass membrane protein</topology>
    </subcellularLocation>
</comment>
<evidence type="ECO:0000313" key="15">
    <source>
        <dbReference type="EMBL" id="MBD1400268.1"/>
    </source>
</evidence>
<dbReference type="InterPro" id="IPR001433">
    <property type="entry name" value="OxRdtase_FAD/NAD-bd"/>
</dbReference>
<dbReference type="InterPro" id="IPR017927">
    <property type="entry name" value="FAD-bd_FR_type"/>
</dbReference>
<dbReference type="Gene3D" id="2.40.30.10">
    <property type="entry name" value="Translation factors"/>
    <property type="match status" value="1"/>
</dbReference>
<comment type="cofactor">
    <cofactor evidence="1">
        <name>FAD</name>
        <dbReference type="ChEBI" id="CHEBI:57692"/>
    </cofactor>
</comment>
<evidence type="ECO:0000256" key="7">
    <source>
        <dbReference type="ARBA" id="ARBA00022827"/>
    </source>
</evidence>
<feature type="transmembrane region" description="Helical" evidence="13">
    <location>
        <begin position="311"/>
        <end position="331"/>
    </location>
</feature>
<dbReference type="PANTHER" id="PTHR47354:SF8">
    <property type="entry name" value="1,2-PHENYLACETYL-COA EPOXIDASE, SUBUNIT E"/>
    <property type="match status" value="1"/>
</dbReference>
<evidence type="ECO:0000256" key="2">
    <source>
        <dbReference type="ARBA" id="ARBA00004141"/>
    </source>
</evidence>
<dbReference type="AlphaFoldDB" id="A0A8J6QPC8"/>
<keyword evidence="8 13" id="KW-1133">Transmembrane helix</keyword>
<dbReference type="PANTHER" id="PTHR47354">
    <property type="entry name" value="NADH OXIDOREDUCTASE HCR"/>
    <property type="match status" value="1"/>
</dbReference>
<dbReference type="SUPFAM" id="SSF52343">
    <property type="entry name" value="Ferredoxin reductase-like, C-terminal NADP-linked domain"/>
    <property type="match status" value="1"/>
</dbReference>
<keyword evidence="10" id="KW-0408">Iron</keyword>
<feature type="transmembrane region" description="Helical" evidence="13">
    <location>
        <begin position="114"/>
        <end position="136"/>
    </location>
</feature>
<dbReference type="Gene3D" id="3.40.50.80">
    <property type="entry name" value="Nucleotide-binding domain of ferredoxin-NADP reductase (FNR) module"/>
    <property type="match status" value="1"/>
</dbReference>
<dbReference type="InterPro" id="IPR039261">
    <property type="entry name" value="FNR_nucleotide-bd"/>
</dbReference>
<dbReference type="GO" id="GO:0050660">
    <property type="term" value="F:flavin adenine dinucleotide binding"/>
    <property type="evidence" value="ECO:0007669"/>
    <property type="project" value="TreeGrafter"/>
</dbReference>
<sequence length="438" mass="49173">MSYVAKGAFWIGVYLLLILAPLAILLIEPVPPGNGFWWDVSLGLGFAGTAMMGMLFLQTARFRRASAPFGIDIIYYFHRQVALIAVLFIVAHPIILLILKPQLFDLFKPGVAPAHLWGAVVSTLALLALVATSIWRKQLALDYDLWRVLHALLAVLALGLAIWHVLGVGHYVDTPWRKQLWGTFSLSWLLLLVYVRLYKPLQQLRHPYRVVEVKEEKADSWSLTLEPDGHAGLRFQPGQFAWLTLGSSPFALKEHPFSFAGSAEKVPALTFTIKELGDFSSTIKQVKPGQIAYIDGPYGAFSPDRMTAGGFVLIAGGIGIAPMMSVLRTFADRREKRPLKLLYAYNTWDRLTFRDELQELEERLDLEIIWLLKDPPPNWEGESGLVTADLLQRRVPLADPEQSYLICGPVKMIELTEKLLHQGGVPLARIHSELFDMV</sequence>
<dbReference type="GO" id="GO:0051537">
    <property type="term" value="F:2 iron, 2 sulfur cluster binding"/>
    <property type="evidence" value="ECO:0007669"/>
    <property type="project" value="UniProtKB-KW"/>
</dbReference>
<organism evidence="15 16">
    <name type="scientific">Pelovirga terrestris</name>
    <dbReference type="NCBI Taxonomy" id="2771352"/>
    <lineage>
        <taxon>Bacteria</taxon>
        <taxon>Pseudomonadati</taxon>
        <taxon>Thermodesulfobacteriota</taxon>
        <taxon>Desulfuromonadia</taxon>
        <taxon>Geobacterales</taxon>
        <taxon>Geobacteraceae</taxon>
        <taxon>Pelovirga</taxon>
    </lineage>
</organism>
<evidence type="ECO:0000256" key="13">
    <source>
        <dbReference type="SAM" id="Phobius"/>
    </source>
</evidence>
<dbReference type="RefSeq" id="WP_191154543.1">
    <property type="nucleotide sequence ID" value="NZ_JACWUN010000005.1"/>
</dbReference>
<dbReference type="Pfam" id="PF00175">
    <property type="entry name" value="NAD_binding_1"/>
    <property type="match status" value="1"/>
</dbReference>
<evidence type="ECO:0000259" key="14">
    <source>
        <dbReference type="PROSITE" id="PS51384"/>
    </source>
</evidence>
<keyword evidence="9" id="KW-0560">Oxidoreductase</keyword>
<feature type="transmembrane region" description="Helical" evidence="13">
    <location>
        <begin position="81"/>
        <end position="99"/>
    </location>
</feature>
<keyword evidence="4 13" id="KW-0812">Transmembrane</keyword>
<dbReference type="InterPro" id="IPR017938">
    <property type="entry name" value="Riboflavin_synthase-like_b-brl"/>
</dbReference>
<feature type="transmembrane region" description="Helical" evidence="13">
    <location>
        <begin position="148"/>
        <end position="168"/>
    </location>
</feature>
<dbReference type="InterPro" id="IPR050415">
    <property type="entry name" value="MRET"/>
</dbReference>
<evidence type="ECO:0000256" key="8">
    <source>
        <dbReference type="ARBA" id="ARBA00022989"/>
    </source>
</evidence>